<sequence>MGSPAALATIADPTRARILSLLLGAPEGRLRVGELAEAIGLRQPTVSYHLRLLLEDGVVTRTQEGRNAWFAVAAERENELRAVLGGEGDSAPDLERIVADLTTRFRGTFGPETIDAYVRESLSLLSRDAVPKQLASRTAAFAAERLEALARADSPTREKPEVLFVCVQNAGRSQIASAILRHLAGDRVVVRSAGSMPALEMRSTIATALDEIGVPQGSEFPKPLTDEAVRAADVVITMGCGDACPIYPGRRYLDWDLEDPKGLPLERVRPIRDEIERRVRGLLDELLD</sequence>
<dbReference type="CDD" id="cd16345">
    <property type="entry name" value="LMWP_ArsC"/>
    <property type="match status" value="1"/>
</dbReference>
<dbReference type="PRINTS" id="PR00778">
    <property type="entry name" value="HTHARSR"/>
</dbReference>
<dbReference type="SUPFAM" id="SSF52788">
    <property type="entry name" value="Phosphotyrosine protein phosphatases I"/>
    <property type="match status" value="1"/>
</dbReference>
<protein>
    <submittedName>
        <fullName evidence="3">Metalloregulator ArsR/SmtB family transcription factor</fullName>
    </submittedName>
</protein>
<keyword evidence="1" id="KW-0059">Arsenical resistance</keyword>
<dbReference type="InterPro" id="IPR036390">
    <property type="entry name" value="WH_DNA-bd_sf"/>
</dbReference>
<dbReference type="EMBL" id="JAGFOA010000001">
    <property type="protein sequence ID" value="MBO3661958.1"/>
    <property type="molecule type" value="Genomic_DNA"/>
</dbReference>
<dbReference type="InterPro" id="IPR036196">
    <property type="entry name" value="Ptyr_pPase_sf"/>
</dbReference>
<evidence type="ECO:0000256" key="1">
    <source>
        <dbReference type="ARBA" id="ARBA00022849"/>
    </source>
</evidence>
<dbReference type="NCBIfam" id="NF033788">
    <property type="entry name" value="HTH_metalloreg"/>
    <property type="match status" value="1"/>
</dbReference>
<dbReference type="SUPFAM" id="SSF46785">
    <property type="entry name" value="Winged helix' DNA-binding domain"/>
    <property type="match status" value="1"/>
</dbReference>
<dbReference type="Proteomes" id="UP000680132">
    <property type="component" value="Unassembled WGS sequence"/>
</dbReference>
<dbReference type="InterPro" id="IPR048716">
    <property type="entry name" value="Phosphatase-like_N"/>
</dbReference>
<dbReference type="Gene3D" id="1.10.10.10">
    <property type="entry name" value="Winged helix-like DNA-binding domain superfamily/Winged helix DNA-binding domain"/>
    <property type="match status" value="1"/>
</dbReference>
<evidence type="ECO:0000313" key="4">
    <source>
        <dbReference type="Proteomes" id="UP000680132"/>
    </source>
</evidence>
<accession>A0A939QNG6</accession>
<dbReference type="AlphaFoldDB" id="A0A939QNG6"/>
<dbReference type="CDD" id="cd00090">
    <property type="entry name" value="HTH_ARSR"/>
    <property type="match status" value="1"/>
</dbReference>
<comment type="caution">
    <text evidence="3">The sequence shown here is derived from an EMBL/GenBank/DDBJ whole genome shotgun (WGS) entry which is preliminary data.</text>
</comment>
<dbReference type="SMART" id="SM00226">
    <property type="entry name" value="LMWPc"/>
    <property type="match status" value="1"/>
</dbReference>
<proteinExistence type="predicted"/>
<dbReference type="InterPro" id="IPR036388">
    <property type="entry name" value="WH-like_DNA-bd_sf"/>
</dbReference>
<dbReference type="InterPro" id="IPR011991">
    <property type="entry name" value="ArsR-like_HTH"/>
</dbReference>
<gene>
    <name evidence="3" type="ORF">J5V96_00370</name>
</gene>
<dbReference type="Pfam" id="PF21234">
    <property type="entry name" value="Phosphatase-like_N"/>
    <property type="match status" value="1"/>
</dbReference>
<evidence type="ECO:0000259" key="2">
    <source>
        <dbReference type="PROSITE" id="PS50987"/>
    </source>
</evidence>
<dbReference type="Gene3D" id="1.10.8.1060">
    <property type="entry name" value="Corynebacterium glutamicum thioredoxin-dependent arsenate reductase, N-terminal domain"/>
    <property type="match status" value="1"/>
</dbReference>
<name>A0A939QNG6_9MICO</name>
<reference evidence="3" key="1">
    <citation type="submission" date="2021-03" db="EMBL/GenBank/DDBJ databases">
        <title>Microbacterium sp. nov., a novel actinobacterium isolated from cow dung.</title>
        <authorList>
            <person name="Zhang L."/>
        </authorList>
    </citation>
    <scope>NUCLEOTIDE SEQUENCE</scope>
    <source>
        <strain evidence="3">NEAU-LLB</strain>
    </source>
</reference>
<dbReference type="PANTHER" id="PTHR43428">
    <property type="entry name" value="ARSENATE REDUCTASE"/>
    <property type="match status" value="1"/>
</dbReference>
<evidence type="ECO:0000313" key="3">
    <source>
        <dbReference type="EMBL" id="MBO3661958.1"/>
    </source>
</evidence>
<organism evidence="3 4">
    <name type="scientific">Microbacterium stercoris</name>
    <dbReference type="NCBI Taxonomy" id="2820289"/>
    <lineage>
        <taxon>Bacteria</taxon>
        <taxon>Bacillati</taxon>
        <taxon>Actinomycetota</taxon>
        <taxon>Actinomycetes</taxon>
        <taxon>Micrococcales</taxon>
        <taxon>Microbacteriaceae</taxon>
        <taxon>Microbacterium</taxon>
    </lineage>
</organism>
<dbReference type="Gene3D" id="3.40.50.2300">
    <property type="match status" value="1"/>
</dbReference>
<dbReference type="PROSITE" id="PS50987">
    <property type="entry name" value="HTH_ARSR_2"/>
    <property type="match status" value="1"/>
</dbReference>
<dbReference type="GO" id="GO:0003700">
    <property type="term" value="F:DNA-binding transcription factor activity"/>
    <property type="evidence" value="ECO:0007669"/>
    <property type="project" value="InterPro"/>
</dbReference>
<dbReference type="PANTHER" id="PTHR43428:SF1">
    <property type="entry name" value="ARSENATE REDUCTASE"/>
    <property type="match status" value="1"/>
</dbReference>
<keyword evidence="4" id="KW-1185">Reference proteome</keyword>
<dbReference type="Pfam" id="PF01451">
    <property type="entry name" value="LMWPc"/>
    <property type="match status" value="1"/>
</dbReference>
<dbReference type="SMART" id="SM00418">
    <property type="entry name" value="HTH_ARSR"/>
    <property type="match status" value="1"/>
</dbReference>
<dbReference type="RefSeq" id="WP_208499298.1">
    <property type="nucleotide sequence ID" value="NZ_JAGFOA010000001.1"/>
</dbReference>
<dbReference type="Pfam" id="PF12840">
    <property type="entry name" value="HTH_20"/>
    <property type="match status" value="1"/>
</dbReference>
<feature type="domain" description="HTH arsR-type" evidence="2">
    <location>
        <begin position="1"/>
        <end position="92"/>
    </location>
</feature>
<dbReference type="InterPro" id="IPR001845">
    <property type="entry name" value="HTH_ArsR_DNA-bd_dom"/>
</dbReference>
<dbReference type="GO" id="GO:0046685">
    <property type="term" value="P:response to arsenic-containing substance"/>
    <property type="evidence" value="ECO:0007669"/>
    <property type="project" value="UniProtKB-KW"/>
</dbReference>
<dbReference type="InterPro" id="IPR023485">
    <property type="entry name" value="Ptyr_pPase"/>
</dbReference>